<name>A0A5B7CS76_PORTR</name>
<evidence type="ECO:0000313" key="2">
    <source>
        <dbReference type="EMBL" id="MPC11701.1"/>
    </source>
</evidence>
<dbReference type="AlphaFoldDB" id="A0A5B7CS76"/>
<keyword evidence="3" id="KW-1185">Reference proteome</keyword>
<comment type="caution">
    <text evidence="2">The sequence shown here is derived from an EMBL/GenBank/DDBJ whole genome shotgun (WGS) entry which is preliminary data.</text>
</comment>
<protein>
    <submittedName>
        <fullName evidence="2">Uncharacterized protein</fullName>
    </submittedName>
</protein>
<sequence length="172" mass="18947">MKEKSFQLPQQIVSTRDWRQCVPRYHVMKLLELESPLNLERSAKCGACCEGPIFCQGAGVGPLPGCSDLPAPTPPISPPRRPPEPGEQLYDVGQVSQLKHRVGGDPSSRPPVFSYKDLQNLSSFMCSLDDIPVPQPCPPSHPAHASTPTTPRPRRPSGDIELVDTQIRRDFT</sequence>
<evidence type="ECO:0000313" key="3">
    <source>
        <dbReference type="Proteomes" id="UP000324222"/>
    </source>
</evidence>
<gene>
    <name evidence="2" type="ORF">E2C01_004372</name>
</gene>
<proteinExistence type="predicted"/>
<reference evidence="2 3" key="1">
    <citation type="submission" date="2019-05" db="EMBL/GenBank/DDBJ databases">
        <title>Another draft genome of Portunus trituberculatus and its Hox gene families provides insights of decapod evolution.</title>
        <authorList>
            <person name="Jeong J.-H."/>
            <person name="Song I."/>
            <person name="Kim S."/>
            <person name="Choi T."/>
            <person name="Kim D."/>
            <person name="Ryu S."/>
            <person name="Kim W."/>
        </authorList>
    </citation>
    <scope>NUCLEOTIDE SEQUENCE [LARGE SCALE GENOMIC DNA]</scope>
    <source>
        <tissue evidence="2">Muscle</tissue>
    </source>
</reference>
<accession>A0A5B7CS76</accession>
<organism evidence="2 3">
    <name type="scientific">Portunus trituberculatus</name>
    <name type="common">Swimming crab</name>
    <name type="synonym">Neptunus trituberculatus</name>
    <dbReference type="NCBI Taxonomy" id="210409"/>
    <lineage>
        <taxon>Eukaryota</taxon>
        <taxon>Metazoa</taxon>
        <taxon>Ecdysozoa</taxon>
        <taxon>Arthropoda</taxon>
        <taxon>Crustacea</taxon>
        <taxon>Multicrustacea</taxon>
        <taxon>Malacostraca</taxon>
        <taxon>Eumalacostraca</taxon>
        <taxon>Eucarida</taxon>
        <taxon>Decapoda</taxon>
        <taxon>Pleocyemata</taxon>
        <taxon>Brachyura</taxon>
        <taxon>Eubrachyura</taxon>
        <taxon>Portunoidea</taxon>
        <taxon>Portunidae</taxon>
        <taxon>Portuninae</taxon>
        <taxon>Portunus</taxon>
    </lineage>
</organism>
<feature type="region of interest" description="Disordered" evidence="1">
    <location>
        <begin position="66"/>
        <end position="88"/>
    </location>
</feature>
<feature type="region of interest" description="Disordered" evidence="1">
    <location>
        <begin position="133"/>
        <end position="172"/>
    </location>
</feature>
<evidence type="ECO:0000256" key="1">
    <source>
        <dbReference type="SAM" id="MobiDB-lite"/>
    </source>
</evidence>
<dbReference type="EMBL" id="VSRR010000177">
    <property type="protein sequence ID" value="MPC11701.1"/>
    <property type="molecule type" value="Genomic_DNA"/>
</dbReference>
<feature type="compositionally biased region" description="Pro residues" evidence="1">
    <location>
        <begin position="71"/>
        <end position="80"/>
    </location>
</feature>
<dbReference type="Proteomes" id="UP000324222">
    <property type="component" value="Unassembled WGS sequence"/>
</dbReference>